<evidence type="ECO:0000313" key="8">
    <source>
        <dbReference type="Proteomes" id="UP000596035"/>
    </source>
</evidence>
<dbReference type="PANTHER" id="PTHR30349">
    <property type="entry name" value="PHAGE INTEGRASE-RELATED"/>
    <property type="match status" value="1"/>
</dbReference>
<dbReference type="InterPro" id="IPR002104">
    <property type="entry name" value="Integrase_catalytic"/>
</dbReference>
<dbReference type="InterPro" id="IPR011010">
    <property type="entry name" value="DNA_brk_join_enz"/>
</dbReference>
<feature type="domain" description="Tyr recombinase" evidence="4">
    <location>
        <begin position="33"/>
        <end position="194"/>
    </location>
</feature>
<keyword evidence="2" id="KW-0238">DNA-binding</keyword>
<dbReference type="KEGG" id="amur:ADH66_07170"/>
<dbReference type="SUPFAM" id="SSF56349">
    <property type="entry name" value="DNA breaking-rejoining enzymes"/>
    <property type="match status" value="1"/>
</dbReference>
<dbReference type="GO" id="GO:0003677">
    <property type="term" value="F:DNA binding"/>
    <property type="evidence" value="ECO:0007669"/>
    <property type="project" value="UniProtKB-KW"/>
</dbReference>
<organism evidence="6 8">
    <name type="scientific">Acutalibacter muris</name>
    <dbReference type="NCBI Taxonomy" id="1796620"/>
    <lineage>
        <taxon>Bacteria</taxon>
        <taxon>Bacillati</taxon>
        <taxon>Bacillota</taxon>
        <taxon>Clostridia</taxon>
        <taxon>Eubacteriales</taxon>
        <taxon>Acutalibacteraceae</taxon>
        <taxon>Acutalibacter</taxon>
    </lineage>
</organism>
<dbReference type="PROSITE" id="PS51898">
    <property type="entry name" value="TYR_RECOMBINASE"/>
    <property type="match status" value="1"/>
</dbReference>
<reference evidence="6 8" key="3">
    <citation type="submission" date="2020-11" db="EMBL/GenBank/DDBJ databases">
        <title>Closed and high quality bacterial genomes of the OMM12 community.</title>
        <authorList>
            <person name="Marbouty M."/>
            <person name="Lamy-Besnier Q."/>
            <person name="Debarbieux L."/>
            <person name="Koszul R."/>
        </authorList>
    </citation>
    <scope>NUCLEOTIDE SEQUENCE [LARGE SCALE GENOMIC DNA]</scope>
    <source>
        <strain evidence="6 8">KB18</strain>
    </source>
</reference>
<evidence type="ECO:0000259" key="4">
    <source>
        <dbReference type="PROSITE" id="PS51898"/>
    </source>
</evidence>
<dbReference type="GO" id="GO:0015074">
    <property type="term" value="P:DNA integration"/>
    <property type="evidence" value="ECO:0007669"/>
    <property type="project" value="InterPro"/>
</dbReference>
<dbReference type="AlphaFoldDB" id="A0A1Z2XPU1"/>
<evidence type="ECO:0000313" key="7">
    <source>
        <dbReference type="Proteomes" id="UP000196710"/>
    </source>
</evidence>
<dbReference type="GO" id="GO:0006310">
    <property type="term" value="P:DNA recombination"/>
    <property type="evidence" value="ECO:0007669"/>
    <property type="project" value="UniProtKB-KW"/>
</dbReference>
<reference evidence="7" key="2">
    <citation type="submission" date="2017-05" db="EMBL/GenBank/DDBJ databases">
        <title>Improved OligoMM genomes.</title>
        <authorList>
            <person name="Garzetti D."/>
        </authorList>
    </citation>
    <scope>NUCLEOTIDE SEQUENCE [LARGE SCALE GENOMIC DNA]</scope>
    <source>
        <strain evidence="7">KB18</strain>
    </source>
</reference>
<dbReference type="PANTHER" id="PTHR30349:SF41">
    <property type="entry name" value="INTEGRASE_RECOMBINASE PROTEIN MJ0367-RELATED"/>
    <property type="match status" value="1"/>
</dbReference>
<evidence type="ECO:0000313" key="5">
    <source>
        <dbReference type="EMBL" id="ASB40462.1"/>
    </source>
</evidence>
<evidence type="ECO:0000256" key="1">
    <source>
        <dbReference type="ARBA" id="ARBA00008857"/>
    </source>
</evidence>
<evidence type="ECO:0000256" key="3">
    <source>
        <dbReference type="ARBA" id="ARBA00023172"/>
    </source>
</evidence>
<dbReference type="EMBL" id="CP021422">
    <property type="protein sequence ID" value="ASB40462.1"/>
    <property type="molecule type" value="Genomic_DNA"/>
</dbReference>
<proteinExistence type="inferred from homology"/>
<sequence>MSFARYAQNRDFSAAVTFREALYTLPLKKGNTKEQTVMSREEVKILMNLPNPETPLGYRDRVLFSVMYASGARAQEMCDLTVEDVLHNDAGDVILNLLGKGRKRRRVKLSSAPSRMLDAYIKKRGIETRSACCVFSSQCHPNMSVSGIEEVFKKYIALARKENPTLFRCHEAYNSMSYAGIWGFTECYKKHFGS</sequence>
<gene>
    <name evidence="5" type="ORF">ADH66_07170</name>
    <name evidence="6" type="ORF">I5Q82_17240</name>
</gene>
<dbReference type="InterPro" id="IPR050090">
    <property type="entry name" value="Tyrosine_recombinase_XerCD"/>
</dbReference>
<evidence type="ECO:0000313" key="6">
    <source>
        <dbReference type="EMBL" id="QQR29748.1"/>
    </source>
</evidence>
<evidence type="ECO:0000256" key="2">
    <source>
        <dbReference type="ARBA" id="ARBA00023125"/>
    </source>
</evidence>
<keyword evidence="7" id="KW-1185">Reference proteome</keyword>
<keyword evidence="3" id="KW-0233">DNA recombination</keyword>
<protein>
    <submittedName>
        <fullName evidence="6">Tyrosine-type recombinase/integrase</fullName>
    </submittedName>
</protein>
<reference evidence="5" key="1">
    <citation type="journal article" date="2017" name="Genome Announc.">
        <title>High-Quality Whole-Genome Sequences of the Oligo-Mouse-Microbiota Bacterial Community.</title>
        <authorList>
            <person name="Garzetti D."/>
            <person name="Brugiroux S."/>
            <person name="Bunk B."/>
            <person name="Pukall R."/>
            <person name="McCoy K.D."/>
            <person name="Macpherson A.J."/>
            <person name="Stecher B."/>
        </authorList>
    </citation>
    <scope>NUCLEOTIDE SEQUENCE</scope>
    <source>
        <strain evidence="5">KB18</strain>
    </source>
</reference>
<dbReference type="Pfam" id="PF00589">
    <property type="entry name" value="Phage_integrase"/>
    <property type="match status" value="1"/>
</dbReference>
<accession>A0A1Z2XPU1</accession>
<name>A0A1Z2XPU1_9FIRM</name>
<dbReference type="InterPro" id="IPR013762">
    <property type="entry name" value="Integrase-like_cat_sf"/>
</dbReference>
<dbReference type="Gene3D" id="1.10.443.10">
    <property type="entry name" value="Intergrase catalytic core"/>
    <property type="match status" value="1"/>
</dbReference>
<comment type="similarity">
    <text evidence="1">Belongs to the 'phage' integrase family.</text>
</comment>
<dbReference type="Proteomes" id="UP000596035">
    <property type="component" value="Chromosome"/>
</dbReference>
<dbReference type="EMBL" id="CP065321">
    <property type="protein sequence ID" value="QQR29748.1"/>
    <property type="molecule type" value="Genomic_DNA"/>
</dbReference>
<dbReference type="Proteomes" id="UP000196710">
    <property type="component" value="Chromosome"/>
</dbReference>